<dbReference type="Proteomes" id="UP000556436">
    <property type="component" value="Unassembled WGS sequence"/>
</dbReference>
<dbReference type="EMBL" id="JACHJG010000011">
    <property type="protein sequence ID" value="MBB4888931.1"/>
    <property type="molecule type" value="Genomic_DNA"/>
</dbReference>
<evidence type="ECO:0000313" key="1">
    <source>
        <dbReference type="EMBL" id="MBB4888931.1"/>
    </source>
</evidence>
<accession>A0A7W7LG04</accession>
<protein>
    <submittedName>
        <fullName evidence="1">Uncharacterized protein</fullName>
    </submittedName>
</protein>
<dbReference type="RefSeq" id="WP_260420895.1">
    <property type="nucleotide sequence ID" value="NZ_BMRW01000002.1"/>
</dbReference>
<evidence type="ECO:0000313" key="2">
    <source>
        <dbReference type="Proteomes" id="UP000556436"/>
    </source>
</evidence>
<keyword evidence="2" id="KW-1185">Reference proteome</keyword>
<gene>
    <name evidence="1" type="ORF">FHS38_005006</name>
</gene>
<reference evidence="1 2" key="1">
    <citation type="submission" date="2020-08" db="EMBL/GenBank/DDBJ databases">
        <title>Genomic Encyclopedia of Type Strains, Phase III (KMG-III): the genomes of soil and plant-associated and newly described type strains.</title>
        <authorList>
            <person name="Whitman W."/>
        </authorList>
    </citation>
    <scope>NUCLEOTIDE SEQUENCE [LARGE SCALE GENOMIC DNA]</scope>
    <source>
        <strain evidence="1 2">CECT 3265</strain>
    </source>
</reference>
<name>A0A7W7LG04_STRNE</name>
<sequence>MTGAGPPITERVRERRERFGFMYVTVLERHPDDFAPVIGEPRGT</sequence>
<proteinExistence type="predicted"/>
<organism evidence="1 2">
    <name type="scientific">Streptomyces netropsis</name>
    <name type="common">Streptoverticillium netropsis</name>
    <dbReference type="NCBI Taxonomy" id="55404"/>
    <lineage>
        <taxon>Bacteria</taxon>
        <taxon>Bacillati</taxon>
        <taxon>Actinomycetota</taxon>
        <taxon>Actinomycetes</taxon>
        <taxon>Kitasatosporales</taxon>
        <taxon>Streptomycetaceae</taxon>
        <taxon>Streptomyces</taxon>
    </lineage>
</organism>
<dbReference type="AlphaFoldDB" id="A0A7W7LG04"/>
<comment type="caution">
    <text evidence="1">The sequence shown here is derived from an EMBL/GenBank/DDBJ whole genome shotgun (WGS) entry which is preliminary data.</text>
</comment>